<protein>
    <recommendedName>
        <fullName evidence="1">PEP-utilising enzyme mobile domain-containing protein</fullName>
    </recommendedName>
</protein>
<evidence type="ECO:0000313" key="2">
    <source>
        <dbReference type="EMBL" id="MCV7420796.1"/>
    </source>
</evidence>
<accession>A0A9X2Z0H4</accession>
<gene>
    <name evidence="2" type="ORF">H7K45_09625</name>
</gene>
<evidence type="ECO:0000259" key="1">
    <source>
        <dbReference type="Pfam" id="PF00391"/>
    </source>
</evidence>
<dbReference type="InterPro" id="IPR008279">
    <property type="entry name" value="PEP-util_enz_mobile_dom"/>
</dbReference>
<evidence type="ECO:0000313" key="3">
    <source>
        <dbReference type="Proteomes" id="UP001141629"/>
    </source>
</evidence>
<dbReference type="AlphaFoldDB" id="A0A9X2Z0H4"/>
<dbReference type="PANTHER" id="PTHR43615:SF1">
    <property type="entry name" value="PPDK_N DOMAIN-CONTAINING PROTEIN"/>
    <property type="match status" value="1"/>
</dbReference>
<reference evidence="2" key="2">
    <citation type="journal article" date="2022" name="BMC Genomics">
        <title>Comparative genome analysis of mycobacteria focusing on tRNA and non-coding RNA.</title>
        <authorList>
            <person name="Behra P.R.K."/>
            <person name="Pettersson B.M.F."/>
            <person name="Ramesh M."/>
            <person name="Das S."/>
            <person name="Dasgupta S."/>
            <person name="Kirsebom L.A."/>
        </authorList>
    </citation>
    <scope>NUCLEOTIDE SEQUENCE</scope>
    <source>
        <strain evidence="2">DSM 44838</strain>
    </source>
</reference>
<dbReference type="Gene3D" id="3.40.50.720">
    <property type="entry name" value="NAD(P)-binding Rossmann-like Domain"/>
    <property type="match status" value="2"/>
</dbReference>
<dbReference type="SUPFAM" id="SSF51735">
    <property type="entry name" value="NAD(P)-binding Rossmann-fold domains"/>
    <property type="match status" value="1"/>
</dbReference>
<dbReference type="InterPro" id="IPR051549">
    <property type="entry name" value="PEP_Utilizing_Enz"/>
</dbReference>
<comment type="caution">
    <text evidence="2">The sequence shown here is derived from an EMBL/GenBank/DDBJ whole genome shotgun (WGS) entry which is preliminary data.</text>
</comment>
<dbReference type="Pfam" id="PF00391">
    <property type="entry name" value="PEP-utilizers"/>
    <property type="match status" value="1"/>
</dbReference>
<feature type="domain" description="PEP-utilising enzyme mobile" evidence="1">
    <location>
        <begin position="731"/>
        <end position="801"/>
    </location>
</feature>
<proteinExistence type="predicted"/>
<organism evidence="2 3">
    <name type="scientific">Mycobacterium yunnanensis</name>
    <dbReference type="NCBI Taxonomy" id="368477"/>
    <lineage>
        <taxon>Bacteria</taxon>
        <taxon>Bacillati</taxon>
        <taxon>Actinomycetota</taxon>
        <taxon>Actinomycetes</taxon>
        <taxon>Mycobacteriales</taxon>
        <taxon>Mycobacteriaceae</taxon>
        <taxon>Mycobacterium</taxon>
    </lineage>
</organism>
<dbReference type="GO" id="GO:0016772">
    <property type="term" value="F:transferase activity, transferring phosphorus-containing groups"/>
    <property type="evidence" value="ECO:0007669"/>
    <property type="project" value="InterPro"/>
</dbReference>
<sequence length="806" mass="84676">MRIVVGGADGAIGRGVSARLVTLGHDVVGFGARRPESWPGTVEFVTSEVYLADTTKGADAVLHCGGTHGLDGVAADVGRVVVMSATWPVDDTTAAVDGAIVVRTALVLGRHVDDAVLTRFTAPVFVDDGSADRPLQVVHAHDVERVLVRAALDEDLPTGRVDVTASEPTTLRAIATAVGRPVVTVPGPLARVLARRPVTVPTLDPTALREDWGVTPTYDAAQAIEDFTLACRGRIAVGSAVHDIPWRLPRVLSIPAVDAPAADGVEPVPAGPGEVTGEFDTPIDPRFPAFIATNLSEALAGPFSPSSASVTVLGTRAAGLVISERLRPGGAVQREMSVRTTGVFGHRLYAGITTGHFMAHTVPFIDPNLVLSGFFGHTEDGLELFGEHLPPVEPRGLVRQLRGGLTFANCLVGLSAGSRGDTQAFVADVERLETAATDPTALDDQRLRELILLGRDHVVHGWVLSSASILLCAGYGVVMRLLCGRDVMPAAGDELVSAQALGAVHRLAAAARRDPVAAKLLSEPDVDAATLAARAPAFSAALSDELALIGHRGPGEVEMRSATYADDPDLLVRMVSKALTALPRDLPRLPQVPLRARAVGVAAATQLREREVRRDRMVRAIWVLRRLLREQGRRMVDAGQLRDIDDVFYLLVDEVNAPPPDLAGIVTRRRAEQATLQGLVPPEAFSGHWTPTEGPTTAFGGGEVLHGIGVSGGSARGRVRIVQAETIDDLQPGEVLVAKVTDVGYTPAFAYAAAVVTELGGPTSHAAIVAREFGVPCVVNARGATARLVTGTVVEVDGATGEVHVL</sequence>
<dbReference type="SUPFAM" id="SSF52009">
    <property type="entry name" value="Phosphohistidine domain"/>
    <property type="match status" value="1"/>
</dbReference>
<dbReference type="Proteomes" id="UP001141629">
    <property type="component" value="Unassembled WGS sequence"/>
</dbReference>
<dbReference type="PANTHER" id="PTHR43615">
    <property type="entry name" value="PHOSPHOENOLPYRUVATE SYNTHASE-RELATED"/>
    <property type="match status" value="1"/>
</dbReference>
<reference evidence="2" key="1">
    <citation type="submission" date="2020-07" db="EMBL/GenBank/DDBJ databases">
        <authorList>
            <person name="Pettersson B.M.F."/>
            <person name="Behra P.R.K."/>
            <person name="Ramesh M."/>
            <person name="Das S."/>
            <person name="Dasgupta S."/>
            <person name="Kirsebom L.A."/>
        </authorList>
    </citation>
    <scope>NUCLEOTIDE SEQUENCE</scope>
    <source>
        <strain evidence="2">DSM 44838</strain>
    </source>
</reference>
<dbReference type="RefSeq" id="WP_263995564.1">
    <property type="nucleotide sequence ID" value="NZ_JACKVK010000005.1"/>
</dbReference>
<dbReference type="PROSITE" id="PS00370">
    <property type="entry name" value="PEP_ENZYMES_PHOS_SITE"/>
    <property type="match status" value="1"/>
</dbReference>
<keyword evidence="3" id="KW-1185">Reference proteome</keyword>
<dbReference type="EMBL" id="JACKVK010000005">
    <property type="protein sequence ID" value="MCV7420796.1"/>
    <property type="molecule type" value="Genomic_DNA"/>
</dbReference>
<dbReference type="InterPro" id="IPR036291">
    <property type="entry name" value="NAD(P)-bd_dom_sf"/>
</dbReference>
<dbReference type="InterPro" id="IPR036637">
    <property type="entry name" value="Phosphohistidine_dom_sf"/>
</dbReference>
<dbReference type="Gene3D" id="3.50.30.10">
    <property type="entry name" value="Phosphohistidine domain"/>
    <property type="match status" value="1"/>
</dbReference>
<dbReference type="InterPro" id="IPR018274">
    <property type="entry name" value="PEP_util_AS"/>
</dbReference>
<name>A0A9X2Z0H4_9MYCO</name>